<keyword evidence="7" id="KW-1185">Reference proteome</keyword>
<keyword evidence="2" id="KW-0963">Cytoplasm</keyword>
<evidence type="ECO:0000256" key="1">
    <source>
        <dbReference type="ARBA" id="ARBA00004300"/>
    </source>
</evidence>
<evidence type="ECO:0000256" key="4">
    <source>
        <dbReference type="SAM" id="MobiDB-lite"/>
    </source>
</evidence>
<feature type="region of interest" description="Disordered" evidence="4">
    <location>
        <begin position="378"/>
        <end position="428"/>
    </location>
</feature>
<dbReference type="Proteomes" id="UP000198287">
    <property type="component" value="Unassembled WGS sequence"/>
</dbReference>
<feature type="region of interest" description="Disordered" evidence="4">
    <location>
        <begin position="676"/>
        <end position="731"/>
    </location>
</feature>
<dbReference type="AlphaFoldDB" id="A0A226E6B0"/>
<evidence type="ECO:0000259" key="5">
    <source>
        <dbReference type="Pfam" id="PF15309"/>
    </source>
</evidence>
<feature type="compositionally biased region" description="Basic and acidic residues" evidence="4">
    <location>
        <begin position="621"/>
        <end position="645"/>
    </location>
</feature>
<feature type="domain" description="ALMS motif" evidence="5">
    <location>
        <begin position="756"/>
        <end position="866"/>
    </location>
</feature>
<evidence type="ECO:0000313" key="6">
    <source>
        <dbReference type="EMBL" id="OXA53133.1"/>
    </source>
</evidence>
<proteinExistence type="predicted"/>
<feature type="compositionally biased region" description="Polar residues" evidence="4">
    <location>
        <begin position="692"/>
        <end position="702"/>
    </location>
</feature>
<feature type="compositionally biased region" description="Basic and acidic residues" evidence="4">
    <location>
        <begin position="193"/>
        <end position="214"/>
    </location>
</feature>
<dbReference type="EMBL" id="LNIX01000006">
    <property type="protein sequence ID" value="OXA53133.1"/>
    <property type="molecule type" value="Genomic_DNA"/>
</dbReference>
<dbReference type="OrthoDB" id="2448405at2759"/>
<feature type="compositionally biased region" description="Basic and acidic residues" evidence="4">
    <location>
        <begin position="1"/>
        <end position="21"/>
    </location>
</feature>
<feature type="compositionally biased region" description="Basic residues" evidence="4">
    <location>
        <begin position="412"/>
        <end position="424"/>
    </location>
</feature>
<feature type="region of interest" description="Disordered" evidence="4">
    <location>
        <begin position="156"/>
        <end position="223"/>
    </location>
</feature>
<comment type="caution">
    <text evidence="6">The sequence shown here is derived from an EMBL/GenBank/DDBJ whole genome shotgun (WGS) entry which is preliminary data.</text>
</comment>
<gene>
    <name evidence="6" type="ORF">Fcan01_12343</name>
</gene>
<evidence type="ECO:0000313" key="7">
    <source>
        <dbReference type="Proteomes" id="UP000198287"/>
    </source>
</evidence>
<dbReference type="Pfam" id="PF15309">
    <property type="entry name" value="ALMS_motif"/>
    <property type="match status" value="1"/>
</dbReference>
<feature type="compositionally biased region" description="Basic and acidic residues" evidence="4">
    <location>
        <begin position="383"/>
        <end position="393"/>
    </location>
</feature>
<sequence length="873" mass="98293">MSGHADHHSDDKYEKGRKRDISPSASQSSGLEWDSSADVLTFARHVGVGPASGLDTGVQTTDLAHEVDPNLAGPSTGPRRIVRSRSYEYPTETRHDEHLSQQHKLSLGELAQRPLALVHNWVRNRYLDPDSSDANLLETMVSGFTSRRQFIEAVQPERPVSTTSTIVSTIIPPPNSRPDSQKSSSGHSSLPNDLKRLDAEIGISSEEHVNRTHSNEAVGTKSREVIPPRSQSMSKLELGLYDSTTAPTVSSRGSGLSRYTLSDFSTEMDRIRQSQKDSSGMGMKGSGISDWLEVGMTKSEKEFKKKKGDDRSSSMIFVEVKHDFDTKNKSGRYEDLSVRNIGVQTSTIGKDSSDEIRGSTLSGCSSIYHSTPAGYRQANFAKNSKDEKVDKKQKSSGLRSQPVVPFAAASRKSSHKHHHAHHSRNHDTEISSLIESRHEDVQKTGTSSSDLSPPCFLLDKLVKTQTSQLKKKDVADAIEIHRDYHVKKVRHELRQLEKLNQLLGRYFSERQRQKKKQRYSSSETEAQTTPYEDTPHSSLGKSRGSPRKNVRVDSDKQKSSSRSSPKNPMSEPSLTGISDLLKDIKQSSSQGRRDSVEKKLDELMDAFSFIAGMLIEKDDKKNVSTKEGKKETKKPCTQTKPKENKQPPCEPPKPPVAYFIPFTNCQGQYVFRKEDIDFTGGGGRKPEKPVVNTESRTVSRQQRPQRDTAAGGSRDEEEEENGSGSWEDANEDIENRDPADAEIPYVNQRPAAKPTFTLQDAFERRCPNFLSRLREREAVLARIKSERELRAEKKREWIRLYGKTNRDLEDLDSMLPPKGPRLMTTKEMREITKRHYKNLPEVQDKVIQKRALEEKKTNRIMSQVFAQVAYCFV</sequence>
<feature type="compositionally biased region" description="Polar residues" evidence="4">
    <location>
        <begin position="565"/>
        <end position="575"/>
    </location>
</feature>
<feature type="compositionally biased region" description="Polar residues" evidence="4">
    <location>
        <begin position="519"/>
        <end position="540"/>
    </location>
</feature>
<dbReference type="InterPro" id="IPR029299">
    <property type="entry name" value="ALMS_motif"/>
</dbReference>
<dbReference type="GO" id="GO:0005813">
    <property type="term" value="C:centrosome"/>
    <property type="evidence" value="ECO:0007669"/>
    <property type="project" value="UniProtKB-SubCell"/>
</dbReference>
<name>A0A226E6B0_FOLCA</name>
<feature type="region of interest" description="Disordered" evidence="4">
    <location>
        <begin position="621"/>
        <end position="657"/>
    </location>
</feature>
<comment type="subcellular location">
    <subcellularLocation>
        <location evidence="1">Cytoplasm</location>
        <location evidence="1">Cytoskeleton</location>
        <location evidence="1">Microtubule organizing center</location>
        <location evidence="1">Centrosome</location>
    </subcellularLocation>
</comment>
<organism evidence="6 7">
    <name type="scientific">Folsomia candida</name>
    <name type="common">Springtail</name>
    <dbReference type="NCBI Taxonomy" id="158441"/>
    <lineage>
        <taxon>Eukaryota</taxon>
        <taxon>Metazoa</taxon>
        <taxon>Ecdysozoa</taxon>
        <taxon>Arthropoda</taxon>
        <taxon>Hexapoda</taxon>
        <taxon>Collembola</taxon>
        <taxon>Entomobryomorpha</taxon>
        <taxon>Isotomoidea</taxon>
        <taxon>Isotomidae</taxon>
        <taxon>Proisotominae</taxon>
        <taxon>Folsomia</taxon>
    </lineage>
</organism>
<feature type="region of interest" description="Disordered" evidence="4">
    <location>
        <begin position="1"/>
        <end position="32"/>
    </location>
</feature>
<keyword evidence="3" id="KW-0206">Cytoskeleton</keyword>
<protein>
    <submittedName>
        <fullName evidence="6">Alstrom syndrome protein 1</fullName>
    </submittedName>
</protein>
<accession>A0A226E6B0</accession>
<feature type="region of interest" description="Disordered" evidence="4">
    <location>
        <begin position="510"/>
        <end position="575"/>
    </location>
</feature>
<evidence type="ECO:0000256" key="2">
    <source>
        <dbReference type="ARBA" id="ARBA00022490"/>
    </source>
</evidence>
<evidence type="ECO:0000256" key="3">
    <source>
        <dbReference type="ARBA" id="ARBA00023212"/>
    </source>
</evidence>
<reference evidence="6 7" key="1">
    <citation type="submission" date="2015-12" db="EMBL/GenBank/DDBJ databases">
        <title>The genome of Folsomia candida.</title>
        <authorList>
            <person name="Faddeeva A."/>
            <person name="Derks M.F."/>
            <person name="Anvar Y."/>
            <person name="Smit S."/>
            <person name="Van Straalen N."/>
            <person name="Roelofs D."/>
        </authorList>
    </citation>
    <scope>NUCLEOTIDE SEQUENCE [LARGE SCALE GENOMIC DNA]</scope>
    <source>
        <strain evidence="6 7">VU population</strain>
        <tissue evidence="6">Whole body</tissue>
    </source>
</reference>
<feature type="compositionally biased region" description="Polar residues" evidence="4">
    <location>
        <begin position="177"/>
        <end position="191"/>
    </location>
</feature>
<feature type="compositionally biased region" description="Low complexity" evidence="4">
    <location>
        <begin position="159"/>
        <end position="170"/>
    </location>
</feature>